<dbReference type="Pfam" id="PF00069">
    <property type="entry name" value="Pkinase"/>
    <property type="match status" value="1"/>
</dbReference>
<dbReference type="PROSITE" id="PS50011">
    <property type="entry name" value="PROTEIN_KINASE_DOM"/>
    <property type="match status" value="1"/>
</dbReference>
<evidence type="ECO:0000256" key="3">
    <source>
        <dbReference type="ARBA" id="ARBA00022679"/>
    </source>
</evidence>
<accession>A0ABT2JVZ8</accession>
<dbReference type="SUPFAM" id="SSF56112">
    <property type="entry name" value="Protein kinase-like (PK-like)"/>
    <property type="match status" value="1"/>
</dbReference>
<dbReference type="Gene3D" id="1.25.40.10">
    <property type="entry name" value="Tetratricopeptide repeat domain"/>
    <property type="match status" value="2"/>
</dbReference>
<reference evidence="9 10" key="1">
    <citation type="submission" date="2021-10" db="EMBL/GenBank/DDBJ databases">
        <title>Streptomyces gossypii sp. nov., isolated from soil collected from cotton field.</title>
        <authorList>
            <person name="Ge X."/>
            <person name="Chen X."/>
            <person name="Liu W."/>
        </authorList>
    </citation>
    <scope>NUCLEOTIDE SEQUENCE [LARGE SCALE GENOMIC DNA]</scope>
    <source>
        <strain evidence="9 10">N2-109</strain>
    </source>
</reference>
<keyword evidence="6 7" id="KW-0067">ATP-binding</keyword>
<dbReference type="PANTHER" id="PTHR43289:SF6">
    <property type="entry name" value="SERINE_THREONINE-PROTEIN KINASE NEKL-3"/>
    <property type="match status" value="1"/>
</dbReference>
<feature type="binding site" evidence="7">
    <location>
        <position position="36"/>
    </location>
    <ligand>
        <name>ATP</name>
        <dbReference type="ChEBI" id="CHEBI:30616"/>
    </ligand>
</feature>
<organism evidence="9 10">
    <name type="scientific">Streptomyces gossypii</name>
    <dbReference type="NCBI Taxonomy" id="2883101"/>
    <lineage>
        <taxon>Bacteria</taxon>
        <taxon>Bacillati</taxon>
        <taxon>Actinomycetota</taxon>
        <taxon>Actinomycetes</taxon>
        <taxon>Kitasatosporales</taxon>
        <taxon>Streptomycetaceae</taxon>
        <taxon>Streptomyces</taxon>
    </lineage>
</organism>
<name>A0ABT2JVZ8_9ACTN</name>
<dbReference type="PROSITE" id="PS00107">
    <property type="entry name" value="PROTEIN_KINASE_ATP"/>
    <property type="match status" value="1"/>
</dbReference>
<gene>
    <name evidence="9" type="ORF">LHJ74_19565</name>
</gene>
<evidence type="ECO:0000259" key="8">
    <source>
        <dbReference type="PROSITE" id="PS50011"/>
    </source>
</evidence>
<dbReference type="InterPro" id="IPR000719">
    <property type="entry name" value="Prot_kinase_dom"/>
</dbReference>
<sequence>MVLDDRYELLSKLGGGGMGDVWEAFDRSMDRPVAVKLVRDDGNEELVSRLSREARAAGRLVHPHIVAVHDHNSTFVAGRPTEYVVMQLVPGRSLSELMATDGIPELRQALHWAAQVAHALEALHAPDVGIIHRDLKPANIMITHGLVKLVDFGIVRVIRTDAAPGTDLTAGRAIGTAQYMAPEQCTGAAVDGRTDLYALGCLLFAMLTGESLFPDELGHLPVMFRQVHETPRTPSSLRPGIQPALDVLVLQLLAKVPEERPDSATDVRRRLLALADAPPTPDAVPAGAEQASRVRTPTLWEAPAAEPTTEPDSGRRATGALAARLQRALRVAEEARQGYREDAAAVVLLEELISELTAELGAVSTDALLARQELANCLDRSGKLYQAVELRKELVDDLVGAHGPTSTQALEARAELVATLDREGSERDAMAHRRELTADLVHLYGGEDERALDARKQLADAARDSSAHGEAAAVWIGLIPDAVRLDGPESQLAGHAVQQLQQYIDDDQFGAGTRLWRDLLPDLTEAPAHPRTLAAREQLADADRLNSTMGDFAVARLWADLVPELGRVRGPDAPDTLDARRKLARAQSRCGDARQSAVLWHGLVADLTRVYGADHPETLGARGEQAQQARWAPSRADAVRLWGDLIPDLVRVYGMDSAEAFDARGRLAQSTERAGDARAAAEIMQELIRDLARTAGPDNRSTLIQCYWLSHVEGPADIRDAVAGELRKLYGAALTRKARAALRGKL</sequence>
<evidence type="ECO:0000256" key="6">
    <source>
        <dbReference type="ARBA" id="ARBA00022840"/>
    </source>
</evidence>
<dbReference type="Gene3D" id="1.10.510.10">
    <property type="entry name" value="Transferase(Phosphotransferase) domain 1"/>
    <property type="match status" value="1"/>
</dbReference>
<evidence type="ECO:0000256" key="4">
    <source>
        <dbReference type="ARBA" id="ARBA00022741"/>
    </source>
</evidence>
<dbReference type="PANTHER" id="PTHR43289">
    <property type="entry name" value="MITOGEN-ACTIVATED PROTEIN KINASE KINASE KINASE 20-RELATED"/>
    <property type="match status" value="1"/>
</dbReference>
<dbReference type="InterPro" id="IPR011009">
    <property type="entry name" value="Kinase-like_dom_sf"/>
</dbReference>
<dbReference type="CDD" id="cd14014">
    <property type="entry name" value="STKc_PknB_like"/>
    <property type="match status" value="1"/>
</dbReference>
<evidence type="ECO:0000256" key="2">
    <source>
        <dbReference type="ARBA" id="ARBA00022527"/>
    </source>
</evidence>
<dbReference type="Gene3D" id="3.30.200.20">
    <property type="entry name" value="Phosphorylase Kinase, domain 1"/>
    <property type="match status" value="1"/>
</dbReference>
<feature type="domain" description="Protein kinase" evidence="8">
    <location>
        <begin position="7"/>
        <end position="272"/>
    </location>
</feature>
<keyword evidence="5 9" id="KW-0418">Kinase</keyword>
<dbReference type="EMBL" id="JAJAGO010000009">
    <property type="protein sequence ID" value="MCT2592073.1"/>
    <property type="molecule type" value="Genomic_DNA"/>
</dbReference>
<evidence type="ECO:0000256" key="7">
    <source>
        <dbReference type="PROSITE-ProRule" id="PRU10141"/>
    </source>
</evidence>
<keyword evidence="2 9" id="KW-0723">Serine/threonine-protein kinase</keyword>
<dbReference type="InterPro" id="IPR008271">
    <property type="entry name" value="Ser/Thr_kinase_AS"/>
</dbReference>
<keyword evidence="10" id="KW-1185">Reference proteome</keyword>
<dbReference type="SMART" id="SM00220">
    <property type="entry name" value="S_TKc"/>
    <property type="match status" value="1"/>
</dbReference>
<evidence type="ECO:0000313" key="9">
    <source>
        <dbReference type="EMBL" id="MCT2592073.1"/>
    </source>
</evidence>
<evidence type="ECO:0000256" key="1">
    <source>
        <dbReference type="ARBA" id="ARBA00012513"/>
    </source>
</evidence>
<evidence type="ECO:0000313" key="10">
    <source>
        <dbReference type="Proteomes" id="UP001156389"/>
    </source>
</evidence>
<comment type="caution">
    <text evidence="9">The sequence shown here is derived from an EMBL/GenBank/DDBJ whole genome shotgun (WGS) entry which is preliminary data.</text>
</comment>
<evidence type="ECO:0000256" key="5">
    <source>
        <dbReference type="ARBA" id="ARBA00022777"/>
    </source>
</evidence>
<proteinExistence type="predicted"/>
<keyword evidence="3" id="KW-0808">Transferase</keyword>
<dbReference type="Proteomes" id="UP001156389">
    <property type="component" value="Unassembled WGS sequence"/>
</dbReference>
<dbReference type="EC" id="2.7.11.1" evidence="1"/>
<dbReference type="InterPro" id="IPR011990">
    <property type="entry name" value="TPR-like_helical_dom_sf"/>
</dbReference>
<dbReference type="GO" id="GO:0004674">
    <property type="term" value="F:protein serine/threonine kinase activity"/>
    <property type="evidence" value="ECO:0007669"/>
    <property type="project" value="UniProtKB-KW"/>
</dbReference>
<dbReference type="RefSeq" id="WP_260219413.1">
    <property type="nucleotide sequence ID" value="NZ_JAJAGO010000009.1"/>
</dbReference>
<dbReference type="InterPro" id="IPR017441">
    <property type="entry name" value="Protein_kinase_ATP_BS"/>
</dbReference>
<keyword evidence="4 7" id="KW-0547">Nucleotide-binding</keyword>
<dbReference type="PROSITE" id="PS00108">
    <property type="entry name" value="PROTEIN_KINASE_ST"/>
    <property type="match status" value="1"/>
</dbReference>
<protein>
    <recommendedName>
        <fullName evidence="1">non-specific serine/threonine protein kinase</fullName>
        <ecNumber evidence="1">2.7.11.1</ecNumber>
    </recommendedName>
</protein>